<evidence type="ECO:0000256" key="1">
    <source>
        <dbReference type="SAM" id="Phobius"/>
    </source>
</evidence>
<feature type="transmembrane region" description="Helical" evidence="1">
    <location>
        <begin position="492"/>
        <end position="509"/>
    </location>
</feature>
<keyword evidence="1" id="KW-0472">Membrane</keyword>
<feature type="transmembrane region" description="Helical" evidence="1">
    <location>
        <begin position="64"/>
        <end position="85"/>
    </location>
</feature>
<dbReference type="InterPro" id="IPR011853">
    <property type="entry name" value="TRAP_DctM-Dct_fused"/>
</dbReference>
<gene>
    <name evidence="3" type="ORF">FAK_17840</name>
</gene>
<feature type="transmembrane region" description="Helical" evidence="1">
    <location>
        <begin position="327"/>
        <end position="343"/>
    </location>
</feature>
<keyword evidence="1" id="KW-1133">Transmembrane helix</keyword>
<feature type="transmembrane region" description="Helical" evidence="1">
    <location>
        <begin position="223"/>
        <end position="249"/>
    </location>
</feature>
<dbReference type="Pfam" id="PF06808">
    <property type="entry name" value="DctM"/>
    <property type="match status" value="1"/>
</dbReference>
<dbReference type="AlphaFoldDB" id="A0AAU9EC69"/>
<feature type="transmembrane region" description="Helical" evidence="1">
    <location>
        <begin position="6"/>
        <end position="23"/>
    </location>
</feature>
<dbReference type="EMBL" id="AP028679">
    <property type="protein sequence ID" value="BEQ14718.1"/>
    <property type="molecule type" value="Genomic_DNA"/>
</dbReference>
<feature type="transmembrane region" description="Helical" evidence="1">
    <location>
        <begin position="516"/>
        <end position="539"/>
    </location>
</feature>
<name>A0AAU9EC69_9BACT</name>
<feature type="transmembrane region" description="Helical" evidence="1">
    <location>
        <begin position="446"/>
        <end position="472"/>
    </location>
</feature>
<organism evidence="3 4">
    <name type="scientific">Desulfoferula mesophila</name>
    <dbReference type="NCBI Taxonomy" id="3058419"/>
    <lineage>
        <taxon>Bacteria</taxon>
        <taxon>Pseudomonadati</taxon>
        <taxon>Thermodesulfobacteriota</taxon>
        <taxon>Desulfarculia</taxon>
        <taxon>Desulfarculales</taxon>
        <taxon>Desulfarculaceae</taxon>
        <taxon>Desulfoferula</taxon>
    </lineage>
</organism>
<protein>
    <submittedName>
        <fullName evidence="3">C4-dicarboxylate ABC transporter</fullName>
    </submittedName>
</protein>
<feature type="transmembrane region" description="Helical" evidence="1">
    <location>
        <begin position="92"/>
        <end position="114"/>
    </location>
</feature>
<feature type="transmembrane region" description="Helical" evidence="1">
    <location>
        <begin position="364"/>
        <end position="384"/>
    </location>
</feature>
<dbReference type="InterPro" id="IPR010656">
    <property type="entry name" value="DctM"/>
</dbReference>
<dbReference type="PANTHER" id="PTHR43849">
    <property type="entry name" value="BLL3936 PROTEIN"/>
    <property type="match status" value="1"/>
</dbReference>
<sequence>MGSAYYYLLLACFLPPVFLIYPIKGRAIKNSPPSYDVFFAVLALASNLYFCWHAEEIGAMGWEIYPPMTPLICGVVLVVLVLEAARRVGGPVFAGLCLFFATFGLYSSHLPSLLQGMSYGPSRLAAYFSMGPSGIIGLPMRVVGNILIGYMVFAVALQATGGGKFFLDLASALFGFVRGGAAKVSIFSSALFGSISGSSISNVLTTGAITIPAMKKAGYPAHYAAAIEACASTGGVLMPPVMGATAFVMAEFLGLPYVEICIAAVVPSALYYSGLFLQADAYAARTGLKGMPRDQLPSLGVTVKNGWIYIFSLLLLVWMLLYMRWEVWAPFISAALLLLVATTRQHEALRLKQWAGFVRGVGTVLAELAALLAAIGMIIGALSITGVAHSFSSEIIKLAGGQVWLLLALGAITSFVLGMGMTITACYVFLAMVLAPALIRSDLNPLAVHLFIMYWGMASYITPPVALAAFAGAGIAGSDPMKTGFKSMQLGVVKYFVPFFFVLNPGLIFQGPPWEVAQAISGCFLGVLVISASMEGWVLGLGRPPLWLRPVLFIAGLMLAAPELMTDIVGLVLLVACLLFMWTNRRRPGRLHKKEQSNVLAQ</sequence>
<proteinExistence type="predicted"/>
<evidence type="ECO:0000313" key="4">
    <source>
        <dbReference type="Proteomes" id="UP001366166"/>
    </source>
</evidence>
<evidence type="ECO:0000259" key="2">
    <source>
        <dbReference type="Pfam" id="PF06808"/>
    </source>
</evidence>
<dbReference type="KEGG" id="dmp:FAK_17840"/>
<evidence type="ECO:0000313" key="3">
    <source>
        <dbReference type="EMBL" id="BEQ14718.1"/>
    </source>
</evidence>
<feature type="transmembrane region" description="Helical" evidence="1">
    <location>
        <begin position="134"/>
        <end position="153"/>
    </location>
</feature>
<feature type="transmembrane region" description="Helical" evidence="1">
    <location>
        <begin position="35"/>
        <end position="52"/>
    </location>
</feature>
<reference evidence="4" key="1">
    <citation type="journal article" date="2023" name="Arch. Microbiol.">
        <title>Desulfoferula mesophilus gen. nov. sp. nov., a mesophilic sulfate-reducing bacterium isolated from a brackish lake sediment.</title>
        <authorList>
            <person name="Watanabe T."/>
            <person name="Yabe T."/>
            <person name="Tsuji J.M."/>
            <person name="Fukui M."/>
        </authorList>
    </citation>
    <scope>NUCLEOTIDE SEQUENCE [LARGE SCALE GENOMIC DNA]</scope>
    <source>
        <strain evidence="4">12FAK</strain>
    </source>
</reference>
<feature type="transmembrane region" description="Helical" evidence="1">
    <location>
        <begin position="255"/>
        <end position="277"/>
    </location>
</feature>
<keyword evidence="4" id="KW-1185">Reference proteome</keyword>
<dbReference type="Proteomes" id="UP001366166">
    <property type="component" value="Chromosome"/>
</dbReference>
<accession>A0AAU9EC69</accession>
<feature type="domain" description="TRAP C4-dicarboxylate transport system permease DctM subunit" evidence="2">
    <location>
        <begin position="77"/>
        <end position="510"/>
    </location>
</feature>
<feature type="transmembrane region" description="Helical" evidence="1">
    <location>
        <begin position="404"/>
        <end position="434"/>
    </location>
</feature>
<feature type="transmembrane region" description="Helical" evidence="1">
    <location>
        <begin position="298"/>
        <end position="321"/>
    </location>
</feature>
<dbReference type="PANTHER" id="PTHR43849:SF2">
    <property type="entry name" value="BLL3936 PROTEIN"/>
    <property type="match status" value="1"/>
</dbReference>
<dbReference type="NCBIfam" id="TIGR02123">
    <property type="entry name" value="TRAP_fused"/>
    <property type="match status" value="1"/>
</dbReference>
<keyword evidence="1" id="KW-0812">Transmembrane</keyword>
<feature type="transmembrane region" description="Helical" evidence="1">
    <location>
        <begin position="551"/>
        <end position="582"/>
    </location>
</feature>